<comment type="caution">
    <text evidence="1">The sequence shown here is derived from an EMBL/GenBank/DDBJ whole genome shotgun (WGS) entry which is preliminary data.</text>
</comment>
<sequence length="69" mass="8331">MKFSKQDTRYESEFTKFLKDLKQKDPTLEQKQREGRALLWDKAPLDLDARQRAEASRIKQQAYVYQTKH</sequence>
<evidence type="ECO:0000313" key="2">
    <source>
        <dbReference type="Proteomes" id="UP000031572"/>
    </source>
</evidence>
<reference evidence="1 2" key="1">
    <citation type="submission" date="2014-12" db="EMBL/GenBank/DDBJ databases">
        <title>Denitrispirillum autotrophicum gen. nov., sp. nov., Denitrifying, Facultatively Autotrophic Bacteria Isolated from Rice Paddy Soil.</title>
        <authorList>
            <person name="Ishii S."/>
            <person name="Ashida N."/>
            <person name="Ohno H."/>
            <person name="Otsuka S."/>
            <person name="Yokota A."/>
            <person name="Senoo K."/>
        </authorList>
    </citation>
    <scope>NUCLEOTIDE SEQUENCE [LARGE SCALE GENOMIC DNA]</scope>
    <source>
        <strain evidence="1 2">TSA66</strain>
    </source>
</reference>
<proteinExistence type="predicted"/>
<dbReference type="OrthoDB" id="5296692at2"/>
<evidence type="ECO:0008006" key="3">
    <source>
        <dbReference type="Google" id="ProtNLM"/>
    </source>
</evidence>
<dbReference type="RefSeq" id="WP_040041045.1">
    <property type="nucleotide sequence ID" value="NZ_JWJG01000028.1"/>
</dbReference>
<dbReference type="STRING" id="709839.TSA66_18635"/>
<accession>A0A0C1YP73</accession>
<gene>
    <name evidence="1" type="ORF">TSA66_18635</name>
</gene>
<dbReference type="Proteomes" id="UP000031572">
    <property type="component" value="Unassembled WGS sequence"/>
</dbReference>
<dbReference type="EMBL" id="JWJG01000028">
    <property type="protein sequence ID" value="KIF82372.1"/>
    <property type="molecule type" value="Genomic_DNA"/>
</dbReference>
<organism evidence="1 2">
    <name type="scientific">Noviherbaspirillum autotrophicum</name>
    <dbReference type="NCBI Taxonomy" id="709839"/>
    <lineage>
        <taxon>Bacteria</taxon>
        <taxon>Pseudomonadati</taxon>
        <taxon>Pseudomonadota</taxon>
        <taxon>Betaproteobacteria</taxon>
        <taxon>Burkholderiales</taxon>
        <taxon>Oxalobacteraceae</taxon>
        <taxon>Noviherbaspirillum</taxon>
    </lineage>
</organism>
<name>A0A0C1YP73_9BURK</name>
<dbReference type="InterPro" id="IPR021853">
    <property type="entry name" value="DUF3460"/>
</dbReference>
<protein>
    <recommendedName>
        <fullName evidence="3">Acetyl-CoA carboxyl transferase</fullName>
    </recommendedName>
</protein>
<keyword evidence="2" id="KW-1185">Reference proteome</keyword>
<dbReference type="Pfam" id="PF11943">
    <property type="entry name" value="DUF3460"/>
    <property type="match status" value="1"/>
</dbReference>
<dbReference type="AlphaFoldDB" id="A0A0C1YP73"/>
<evidence type="ECO:0000313" key="1">
    <source>
        <dbReference type="EMBL" id="KIF82372.1"/>
    </source>
</evidence>